<dbReference type="GO" id="GO:0051231">
    <property type="term" value="P:spindle elongation"/>
    <property type="evidence" value="ECO:0007669"/>
    <property type="project" value="TreeGrafter"/>
</dbReference>
<keyword evidence="7 10" id="KW-0505">Motor protein</keyword>
<evidence type="ECO:0000256" key="8">
    <source>
        <dbReference type="ARBA" id="ARBA00023212"/>
    </source>
</evidence>
<comment type="subcellular location">
    <subcellularLocation>
        <location evidence="1">Cytoplasm</location>
        <location evidence="1">Cytoskeleton</location>
    </subcellularLocation>
</comment>
<feature type="region of interest" description="Disordered" evidence="12">
    <location>
        <begin position="454"/>
        <end position="522"/>
    </location>
</feature>
<sequence length="620" mass="68076">MFSVCSGSIMLLSYCRQFQKSDAVSMESNAVQVAVRVRPLSANETDQGSEACVDVVDSSVLLAEKQFDFEAAFPATTQQEAVYSTLVVPMLDQFFDGYNATVFAYGQTGSGKTYTMGNEFASNVASTELGVIPRVIENIFKRVSATPNPQHFVIKLSYLEILNEEIHDLLAKAMPESVVVTTGLSIRGDGDRGIIVAGLSEHIVSSVGQASKLLRAGALARATASTSMNAQSSRSHAICTIVMEHHDVQAAEGGTETRFSKFHLVDLAGSERVRRTNSEGARFKEGVNINRGLLALGNVINALCERRRTSSSTAHIPYRDSKLTRLLQDSLGGNSKTLMIACISPADVNYEETSNTLRYASRAQKIENQAVINKERSAENEVIYLKQQVEILQLQLLQQTQGMAGGPSSMGSHRPISLEEENRKLKEELLVANHAKDNVELKASNEEIEKLTKELQKQSTKRKTAKKRKQRRSYETMETLFSSSDEEDDNSADSDYVDDEDRRARRVKRKRGVSTSSNVSKSGDVMDEINELLETSAATCCSCHGKCATKACTCKSQSRICSNECSCNSEKCQNQNNEDTQDADGDSLSESRKNDETTREMDGVESPAFSSVTEIDLMSP</sequence>
<evidence type="ECO:0000256" key="2">
    <source>
        <dbReference type="ARBA" id="ARBA00022490"/>
    </source>
</evidence>
<dbReference type="AlphaFoldDB" id="A0AAD9GZX2"/>
<dbReference type="Proteomes" id="UP001259832">
    <property type="component" value="Unassembled WGS sequence"/>
</dbReference>
<organism evidence="14 15">
    <name type="scientific">Phytophthora citrophthora</name>
    <dbReference type="NCBI Taxonomy" id="4793"/>
    <lineage>
        <taxon>Eukaryota</taxon>
        <taxon>Sar</taxon>
        <taxon>Stramenopiles</taxon>
        <taxon>Oomycota</taxon>
        <taxon>Peronosporomycetes</taxon>
        <taxon>Peronosporales</taxon>
        <taxon>Peronosporaceae</taxon>
        <taxon>Phytophthora</taxon>
    </lineage>
</organism>
<evidence type="ECO:0000256" key="9">
    <source>
        <dbReference type="ARBA" id="ARBA00034704"/>
    </source>
</evidence>
<dbReference type="GO" id="GO:0008017">
    <property type="term" value="F:microtubule binding"/>
    <property type="evidence" value="ECO:0007669"/>
    <property type="project" value="InterPro"/>
</dbReference>
<evidence type="ECO:0000256" key="3">
    <source>
        <dbReference type="ARBA" id="ARBA00022701"/>
    </source>
</evidence>
<evidence type="ECO:0000256" key="4">
    <source>
        <dbReference type="ARBA" id="ARBA00022741"/>
    </source>
</evidence>
<dbReference type="Gene3D" id="3.40.850.10">
    <property type="entry name" value="Kinesin motor domain"/>
    <property type="match status" value="1"/>
</dbReference>
<dbReference type="GO" id="GO:0005874">
    <property type="term" value="C:microtubule"/>
    <property type="evidence" value="ECO:0007669"/>
    <property type="project" value="UniProtKB-KW"/>
</dbReference>
<dbReference type="GO" id="GO:0003777">
    <property type="term" value="F:microtubule motor activity"/>
    <property type="evidence" value="ECO:0007669"/>
    <property type="project" value="InterPro"/>
</dbReference>
<evidence type="ECO:0000256" key="1">
    <source>
        <dbReference type="ARBA" id="ARBA00004245"/>
    </source>
</evidence>
<evidence type="ECO:0000256" key="10">
    <source>
        <dbReference type="PROSITE-ProRule" id="PRU00283"/>
    </source>
</evidence>
<proteinExistence type="inferred from homology"/>
<keyword evidence="3 11" id="KW-0493">Microtubule</keyword>
<dbReference type="GO" id="GO:0005524">
    <property type="term" value="F:ATP binding"/>
    <property type="evidence" value="ECO:0007669"/>
    <property type="project" value="UniProtKB-UniRule"/>
</dbReference>
<keyword evidence="5 10" id="KW-0067">ATP-binding</keyword>
<reference evidence="14" key="1">
    <citation type="submission" date="2023-08" db="EMBL/GenBank/DDBJ databases">
        <title>Reference Genome Resource for the Citrus Pathogen Phytophthora citrophthora.</title>
        <authorList>
            <person name="Moller H."/>
            <person name="Coetzee B."/>
            <person name="Rose L.J."/>
            <person name="Van Niekerk J.M."/>
        </authorList>
    </citation>
    <scope>NUCLEOTIDE SEQUENCE</scope>
    <source>
        <strain evidence="14">STE-U-9442</strain>
    </source>
</reference>
<feature type="binding site" evidence="10">
    <location>
        <begin position="106"/>
        <end position="113"/>
    </location>
    <ligand>
        <name>ATP</name>
        <dbReference type="ChEBI" id="CHEBI:30616"/>
    </ligand>
</feature>
<evidence type="ECO:0000313" key="15">
    <source>
        <dbReference type="Proteomes" id="UP001259832"/>
    </source>
</evidence>
<evidence type="ECO:0000256" key="5">
    <source>
        <dbReference type="ARBA" id="ARBA00022840"/>
    </source>
</evidence>
<feature type="compositionally biased region" description="Basic and acidic residues" evidence="12">
    <location>
        <begin position="589"/>
        <end position="602"/>
    </location>
</feature>
<dbReference type="GO" id="GO:0007018">
    <property type="term" value="P:microtubule-based movement"/>
    <property type="evidence" value="ECO:0007669"/>
    <property type="project" value="InterPro"/>
</dbReference>
<dbReference type="PANTHER" id="PTHR47969:SF15">
    <property type="entry name" value="CHROMOSOME-ASSOCIATED KINESIN KIF4A-RELATED"/>
    <property type="match status" value="1"/>
</dbReference>
<keyword evidence="2" id="KW-0963">Cytoplasm</keyword>
<feature type="region of interest" description="Disordered" evidence="12">
    <location>
        <begin position="569"/>
        <end position="620"/>
    </location>
</feature>
<feature type="compositionally biased region" description="Basic residues" evidence="12">
    <location>
        <begin position="459"/>
        <end position="471"/>
    </location>
</feature>
<dbReference type="InterPro" id="IPR027417">
    <property type="entry name" value="P-loop_NTPase"/>
</dbReference>
<dbReference type="InterPro" id="IPR001752">
    <property type="entry name" value="Kinesin_motor_dom"/>
</dbReference>
<evidence type="ECO:0000313" key="14">
    <source>
        <dbReference type="EMBL" id="KAK1947353.1"/>
    </source>
</evidence>
<comment type="caution">
    <text evidence="14">The sequence shown here is derived from an EMBL/GenBank/DDBJ whole genome shotgun (WGS) entry which is preliminary data.</text>
</comment>
<feature type="compositionally biased region" description="Acidic residues" evidence="12">
    <location>
        <begin position="484"/>
        <end position="499"/>
    </location>
</feature>
<keyword evidence="6" id="KW-0175">Coiled coil</keyword>
<evidence type="ECO:0000259" key="13">
    <source>
        <dbReference type="PROSITE" id="PS50067"/>
    </source>
</evidence>
<dbReference type="InterPro" id="IPR036961">
    <property type="entry name" value="Kinesin_motor_dom_sf"/>
</dbReference>
<dbReference type="PROSITE" id="PS00411">
    <property type="entry name" value="KINESIN_MOTOR_1"/>
    <property type="match status" value="1"/>
</dbReference>
<dbReference type="GO" id="GO:0007052">
    <property type="term" value="P:mitotic spindle organization"/>
    <property type="evidence" value="ECO:0007669"/>
    <property type="project" value="TreeGrafter"/>
</dbReference>
<name>A0AAD9GZX2_9STRA</name>
<dbReference type="InterPro" id="IPR019821">
    <property type="entry name" value="Kinesin_motor_CS"/>
</dbReference>
<dbReference type="SUPFAM" id="SSF52540">
    <property type="entry name" value="P-loop containing nucleoside triphosphate hydrolases"/>
    <property type="match status" value="1"/>
</dbReference>
<dbReference type="PRINTS" id="PR00380">
    <property type="entry name" value="KINESINHEAVY"/>
</dbReference>
<dbReference type="FunFam" id="3.40.850.10:FF:000019">
    <property type="entry name" value="Kinesin-like protein KIN-5D"/>
    <property type="match status" value="1"/>
</dbReference>
<dbReference type="EMBL" id="JASMQC010000002">
    <property type="protein sequence ID" value="KAK1947353.1"/>
    <property type="molecule type" value="Genomic_DNA"/>
</dbReference>
<keyword evidence="4 10" id="KW-0547">Nucleotide-binding</keyword>
<dbReference type="PROSITE" id="PS50067">
    <property type="entry name" value="KINESIN_MOTOR_2"/>
    <property type="match status" value="1"/>
</dbReference>
<dbReference type="GO" id="GO:0005875">
    <property type="term" value="C:microtubule associated complex"/>
    <property type="evidence" value="ECO:0007669"/>
    <property type="project" value="TreeGrafter"/>
</dbReference>
<accession>A0AAD9GZX2</accession>
<keyword evidence="15" id="KW-1185">Reference proteome</keyword>
<evidence type="ECO:0000256" key="7">
    <source>
        <dbReference type="ARBA" id="ARBA00023175"/>
    </source>
</evidence>
<evidence type="ECO:0000256" key="6">
    <source>
        <dbReference type="ARBA" id="ARBA00023054"/>
    </source>
</evidence>
<feature type="domain" description="Kinesin motor" evidence="13">
    <location>
        <begin position="30"/>
        <end position="366"/>
    </location>
</feature>
<dbReference type="SMART" id="SM00129">
    <property type="entry name" value="KISc"/>
    <property type="match status" value="1"/>
</dbReference>
<dbReference type="Pfam" id="PF00225">
    <property type="entry name" value="Kinesin"/>
    <property type="match status" value="1"/>
</dbReference>
<evidence type="ECO:0000256" key="12">
    <source>
        <dbReference type="SAM" id="MobiDB-lite"/>
    </source>
</evidence>
<comment type="similarity">
    <text evidence="9">Belongs to the TRAFAC class myosin-kinesin ATPase superfamily. Kinesin family. KIN-5/BimC subfamily.</text>
</comment>
<dbReference type="InterPro" id="IPR027640">
    <property type="entry name" value="Kinesin-like_fam"/>
</dbReference>
<keyword evidence="8" id="KW-0206">Cytoskeleton</keyword>
<dbReference type="PANTHER" id="PTHR47969">
    <property type="entry name" value="CHROMOSOME-ASSOCIATED KINESIN KIF4A-RELATED"/>
    <property type="match status" value="1"/>
</dbReference>
<evidence type="ECO:0000256" key="11">
    <source>
        <dbReference type="RuleBase" id="RU000394"/>
    </source>
</evidence>
<protein>
    <recommendedName>
        <fullName evidence="11">Kinesin-like protein</fullName>
    </recommendedName>
</protein>
<gene>
    <name evidence="14" type="ORF">P3T76_001363</name>
</gene>